<name>A0A4S1XGS6_9SPHN</name>
<sequence>MSDRAIRSIAILGGGIVGLSAAAAFARALPQLAITVIETPPDPAALADRLPGSTSAIHRFHASIGLEEQALLRAGAAVPRLGLRFRNWPAGAETWYHVHGEHGAAAGKVAFHQLWARARREGRADAWHLYAAAGVLAEAGKFAHPQPDTPLAAFDYALRLEPGRYRETLATLADRLGVTRRSGTFGSAEQREDGAVAALLLVDGQRIAADLYLDASGPAAPLANLMSQGFEDWGSMLPYHHVEIGEGPASAADPNDTIIGGAQGWQFASPLGARTFLGSVHASPATIDAHSVAIRPGRRSEPWCRNVLALGDAAVALDPLHWPNLHLAQSGIARAIELLPGRDCHPVEIAEYNRRARAEAEQMRDFQVLHYLRTGANTEVPHSLAAMLEQFERRGRFVHQDEDSLLEEVWISALFGLGVLPRDIDPLAAAVPADSAAAGMAGMRSQLARLPAGLPSFGDYLARGGAPAPPRSC</sequence>
<proteinExistence type="predicted"/>
<dbReference type="Proteomes" id="UP000306147">
    <property type="component" value="Unassembled WGS sequence"/>
</dbReference>
<accession>A0A4S1XGS6</accession>
<comment type="caution">
    <text evidence="1">The sequence shown here is derived from an EMBL/GenBank/DDBJ whole genome shotgun (WGS) entry which is preliminary data.</text>
</comment>
<dbReference type="Pfam" id="PF04820">
    <property type="entry name" value="Trp_halogenase"/>
    <property type="match status" value="1"/>
</dbReference>
<organism evidence="1 2">
    <name type="scientific">Sphingomonas gei</name>
    <dbReference type="NCBI Taxonomy" id="1395960"/>
    <lineage>
        <taxon>Bacteria</taxon>
        <taxon>Pseudomonadati</taxon>
        <taxon>Pseudomonadota</taxon>
        <taxon>Alphaproteobacteria</taxon>
        <taxon>Sphingomonadales</taxon>
        <taxon>Sphingomonadaceae</taxon>
        <taxon>Sphingomonas</taxon>
    </lineage>
</organism>
<dbReference type="InterPro" id="IPR036188">
    <property type="entry name" value="FAD/NAD-bd_sf"/>
</dbReference>
<reference evidence="1 2" key="1">
    <citation type="submission" date="2019-04" db="EMBL/GenBank/DDBJ databases">
        <title>Sphingomonas psychrotolerans sp. nov., isolated from soil in the Tianshan Mountains, Xinjiang, China.</title>
        <authorList>
            <person name="Luo Y."/>
            <person name="Sheng H."/>
        </authorList>
    </citation>
    <scope>NUCLEOTIDE SEQUENCE [LARGE SCALE GENOMIC DNA]</scope>
    <source>
        <strain evidence="1 2">ZFGT-11</strain>
    </source>
</reference>
<keyword evidence="2" id="KW-1185">Reference proteome</keyword>
<dbReference type="AlphaFoldDB" id="A0A4S1XGS6"/>
<dbReference type="InterPro" id="IPR050816">
    <property type="entry name" value="Flavin-dep_Halogenase_NPB"/>
</dbReference>
<dbReference type="PANTHER" id="PTHR43747:SF4">
    <property type="entry name" value="FLAVIN-DEPENDENT TRYPTOPHAN HALOGENASE"/>
    <property type="match status" value="1"/>
</dbReference>
<dbReference type="InterPro" id="IPR006905">
    <property type="entry name" value="Flavin_halogenase"/>
</dbReference>
<dbReference type="RefSeq" id="WP_135963099.1">
    <property type="nucleotide sequence ID" value="NZ_SRXT01000002.1"/>
</dbReference>
<evidence type="ECO:0000313" key="2">
    <source>
        <dbReference type="Proteomes" id="UP000306147"/>
    </source>
</evidence>
<evidence type="ECO:0000313" key="1">
    <source>
        <dbReference type="EMBL" id="TGX55205.1"/>
    </source>
</evidence>
<dbReference type="GO" id="GO:0004497">
    <property type="term" value="F:monooxygenase activity"/>
    <property type="evidence" value="ECO:0007669"/>
    <property type="project" value="InterPro"/>
</dbReference>
<dbReference type="Gene3D" id="3.50.50.60">
    <property type="entry name" value="FAD/NAD(P)-binding domain"/>
    <property type="match status" value="1"/>
</dbReference>
<protein>
    <submittedName>
        <fullName evidence="1">Tryptophan 7-halogenase</fullName>
    </submittedName>
</protein>
<dbReference type="OrthoDB" id="462203at2"/>
<dbReference type="SUPFAM" id="SSF51905">
    <property type="entry name" value="FAD/NAD(P)-binding domain"/>
    <property type="match status" value="1"/>
</dbReference>
<dbReference type="EMBL" id="SRXT01000002">
    <property type="protein sequence ID" value="TGX55205.1"/>
    <property type="molecule type" value="Genomic_DNA"/>
</dbReference>
<dbReference type="PANTHER" id="PTHR43747">
    <property type="entry name" value="FAD-BINDING PROTEIN"/>
    <property type="match status" value="1"/>
</dbReference>
<gene>
    <name evidence="1" type="ORF">E5A73_07220</name>
</gene>